<evidence type="ECO:0000256" key="15">
    <source>
        <dbReference type="ARBA" id="ARBA00023125"/>
    </source>
</evidence>
<evidence type="ECO:0000256" key="14">
    <source>
        <dbReference type="ARBA" id="ARBA00023015"/>
    </source>
</evidence>
<keyword evidence="9" id="KW-0378">Hydrolase</keyword>
<evidence type="ECO:0000256" key="23">
    <source>
        <dbReference type="ARBA" id="ARBA00079246"/>
    </source>
</evidence>
<dbReference type="GO" id="GO:0006289">
    <property type="term" value="P:nucleotide-excision repair"/>
    <property type="evidence" value="ECO:0007669"/>
    <property type="project" value="InterPro"/>
</dbReference>
<evidence type="ECO:0000256" key="17">
    <source>
        <dbReference type="ARBA" id="ARBA00023204"/>
    </source>
</evidence>
<keyword evidence="13" id="KW-0411">Iron-sulfur</keyword>
<dbReference type="GO" id="GO:0006366">
    <property type="term" value="P:transcription by RNA polymerase II"/>
    <property type="evidence" value="ECO:0007669"/>
    <property type="project" value="TreeGrafter"/>
</dbReference>
<keyword evidence="18" id="KW-0413">Isomerase</keyword>
<reference evidence="28 29" key="1">
    <citation type="submission" date="2018-11" db="EMBL/GenBank/DDBJ databases">
        <authorList>
            <consortium name="Pathogen Informatics"/>
        </authorList>
    </citation>
    <scope>NUCLEOTIDE SEQUENCE [LARGE SCALE GENOMIC DNA]</scope>
</reference>
<dbReference type="InterPro" id="IPR006555">
    <property type="entry name" value="ATP-dep_Helicase_C"/>
</dbReference>
<dbReference type="GO" id="GO:0051539">
    <property type="term" value="F:4 iron, 4 sulfur cluster binding"/>
    <property type="evidence" value="ECO:0007669"/>
    <property type="project" value="UniProtKB-KW"/>
</dbReference>
<dbReference type="CDD" id="cd18788">
    <property type="entry name" value="SF2_C_XPD"/>
    <property type="match status" value="1"/>
</dbReference>
<evidence type="ECO:0000256" key="24">
    <source>
        <dbReference type="ARBA" id="ARBA00081072"/>
    </source>
</evidence>
<protein>
    <recommendedName>
        <fullName evidence="4">General transcription and DNA repair factor IIH helicase subunit XPD</fullName>
        <ecNumber evidence="20">5.6.2.3</ecNumber>
    </recommendedName>
    <alternativeName>
        <fullName evidence="23">CXPD</fullName>
    </alternativeName>
    <alternativeName>
        <fullName evidence="24">DNA 5'-3' helicase XPD</fullName>
    </alternativeName>
    <alternativeName>
        <fullName evidence="22">DNA excision repair protein ERCC-2</fullName>
    </alternativeName>
    <alternativeName>
        <fullName evidence="25">DNA repair protein complementing XP-D cells</fullName>
    </alternativeName>
    <alternativeName>
        <fullName evidence="26">Xeroderma pigmentosum group D-complementing protein</fullName>
    </alternativeName>
</protein>
<dbReference type="EMBL" id="UZAM01014479">
    <property type="protein sequence ID" value="VDP34200.1"/>
    <property type="molecule type" value="Genomic_DNA"/>
</dbReference>
<evidence type="ECO:0000256" key="3">
    <source>
        <dbReference type="ARBA" id="ARBA00009146"/>
    </source>
</evidence>
<evidence type="ECO:0000256" key="18">
    <source>
        <dbReference type="ARBA" id="ARBA00023235"/>
    </source>
</evidence>
<dbReference type="GO" id="GO:0005524">
    <property type="term" value="F:ATP binding"/>
    <property type="evidence" value="ECO:0007669"/>
    <property type="project" value="UniProtKB-KW"/>
</dbReference>
<dbReference type="FunFam" id="3.40.50.300:FF:000128">
    <property type="entry name" value="Putative DNA repair helicase RAD3"/>
    <property type="match status" value="1"/>
</dbReference>
<dbReference type="InterPro" id="IPR027417">
    <property type="entry name" value="P-loop_NTPase"/>
</dbReference>
<organism evidence="28 29">
    <name type="scientific">Soboliphyme baturini</name>
    <dbReference type="NCBI Taxonomy" id="241478"/>
    <lineage>
        <taxon>Eukaryota</taxon>
        <taxon>Metazoa</taxon>
        <taxon>Ecdysozoa</taxon>
        <taxon>Nematoda</taxon>
        <taxon>Enoplea</taxon>
        <taxon>Dorylaimia</taxon>
        <taxon>Dioctophymatida</taxon>
        <taxon>Dioctophymatoidea</taxon>
        <taxon>Soboliphymatidae</taxon>
        <taxon>Soboliphyme</taxon>
    </lineage>
</organism>
<dbReference type="AlphaFoldDB" id="A0A3P8CTS7"/>
<dbReference type="PANTHER" id="PTHR11472:SF1">
    <property type="entry name" value="GENERAL TRANSCRIPTION AND DNA REPAIR FACTOR IIH HELICASE SUBUNIT XPD"/>
    <property type="match status" value="1"/>
</dbReference>
<keyword evidence="29" id="KW-1185">Reference proteome</keyword>
<evidence type="ECO:0000256" key="16">
    <source>
        <dbReference type="ARBA" id="ARBA00023163"/>
    </source>
</evidence>
<dbReference type="Pfam" id="PF13307">
    <property type="entry name" value="Helicase_C_2"/>
    <property type="match status" value="1"/>
</dbReference>
<dbReference type="SMART" id="SM00491">
    <property type="entry name" value="HELICc2"/>
    <property type="match status" value="1"/>
</dbReference>
<gene>
    <name evidence="28" type="ORF">SBAD_LOCUS10730</name>
</gene>
<name>A0A3P8CTS7_9BILA</name>
<evidence type="ECO:0000256" key="12">
    <source>
        <dbReference type="ARBA" id="ARBA00023004"/>
    </source>
</evidence>
<dbReference type="Gene3D" id="3.40.50.300">
    <property type="entry name" value="P-loop containing nucleotide triphosphate hydrolases"/>
    <property type="match status" value="2"/>
</dbReference>
<evidence type="ECO:0000256" key="11">
    <source>
        <dbReference type="ARBA" id="ARBA00022840"/>
    </source>
</evidence>
<evidence type="ECO:0000256" key="26">
    <source>
        <dbReference type="ARBA" id="ARBA00082576"/>
    </source>
</evidence>
<dbReference type="GO" id="GO:0043139">
    <property type="term" value="F:5'-3' DNA helicase activity"/>
    <property type="evidence" value="ECO:0007669"/>
    <property type="project" value="UniProtKB-EC"/>
</dbReference>
<evidence type="ECO:0000256" key="25">
    <source>
        <dbReference type="ARBA" id="ARBA00081188"/>
    </source>
</evidence>
<dbReference type="Pfam" id="PF06777">
    <property type="entry name" value="HBB"/>
    <property type="match status" value="1"/>
</dbReference>
<evidence type="ECO:0000256" key="1">
    <source>
        <dbReference type="ARBA" id="ARBA00001966"/>
    </source>
</evidence>
<dbReference type="NCBIfam" id="TIGR00604">
    <property type="entry name" value="rad3"/>
    <property type="match status" value="1"/>
</dbReference>
<keyword evidence="8" id="KW-0227">DNA damage</keyword>
<comment type="cofactor">
    <cofactor evidence="1">
        <name>[4Fe-4S] cluster</name>
        <dbReference type="ChEBI" id="CHEBI:49883"/>
    </cofactor>
</comment>
<keyword evidence="11" id="KW-0067">ATP-binding</keyword>
<evidence type="ECO:0000256" key="8">
    <source>
        <dbReference type="ARBA" id="ARBA00022763"/>
    </source>
</evidence>
<evidence type="ECO:0000256" key="19">
    <source>
        <dbReference type="ARBA" id="ARBA00023242"/>
    </source>
</evidence>
<evidence type="ECO:0000256" key="6">
    <source>
        <dbReference type="ARBA" id="ARBA00022723"/>
    </source>
</evidence>
<keyword evidence="6" id="KW-0479">Metal-binding</keyword>
<evidence type="ECO:0000313" key="28">
    <source>
        <dbReference type="EMBL" id="VDP34200.1"/>
    </source>
</evidence>
<dbReference type="GO" id="GO:0003684">
    <property type="term" value="F:damaged DNA binding"/>
    <property type="evidence" value="ECO:0007669"/>
    <property type="project" value="TreeGrafter"/>
</dbReference>
<dbReference type="GO" id="GO:0035315">
    <property type="term" value="P:hair cell differentiation"/>
    <property type="evidence" value="ECO:0007669"/>
    <property type="project" value="UniProtKB-ARBA"/>
</dbReference>
<dbReference type="PANTHER" id="PTHR11472">
    <property type="entry name" value="DNA REPAIR DEAD HELICASE RAD3/XP-D SUBFAMILY MEMBER"/>
    <property type="match status" value="1"/>
</dbReference>
<evidence type="ECO:0000256" key="4">
    <source>
        <dbReference type="ARBA" id="ARBA00014344"/>
    </source>
</evidence>
<dbReference type="Gene3D" id="1.10.275.40">
    <property type="match status" value="1"/>
</dbReference>
<dbReference type="GO" id="GO:0016818">
    <property type="term" value="F:hydrolase activity, acting on acid anhydrides, in phosphorus-containing anhydrides"/>
    <property type="evidence" value="ECO:0007669"/>
    <property type="project" value="InterPro"/>
</dbReference>
<evidence type="ECO:0000256" key="10">
    <source>
        <dbReference type="ARBA" id="ARBA00022806"/>
    </source>
</evidence>
<evidence type="ECO:0000256" key="22">
    <source>
        <dbReference type="ARBA" id="ARBA00078828"/>
    </source>
</evidence>
<keyword evidence="12" id="KW-0408">Iron</keyword>
<dbReference type="OrthoDB" id="272481at2759"/>
<keyword evidence="17" id="KW-0234">DNA repair</keyword>
<dbReference type="GO" id="GO:0046872">
    <property type="term" value="F:metal ion binding"/>
    <property type="evidence" value="ECO:0007669"/>
    <property type="project" value="UniProtKB-KW"/>
</dbReference>
<dbReference type="InterPro" id="IPR013020">
    <property type="entry name" value="Rad3/Chl1-like"/>
</dbReference>
<evidence type="ECO:0000256" key="7">
    <source>
        <dbReference type="ARBA" id="ARBA00022741"/>
    </source>
</evidence>
<dbReference type="GO" id="GO:0045951">
    <property type="term" value="P:positive regulation of mitotic recombination"/>
    <property type="evidence" value="ECO:0007669"/>
    <property type="project" value="TreeGrafter"/>
</dbReference>
<keyword evidence="7" id="KW-0547">Nucleotide-binding</keyword>
<comment type="catalytic activity">
    <reaction evidence="21">
        <text>ATP + H2O = ADP + phosphate + H(+)</text>
        <dbReference type="Rhea" id="RHEA:13065"/>
        <dbReference type="ChEBI" id="CHEBI:15377"/>
        <dbReference type="ChEBI" id="CHEBI:15378"/>
        <dbReference type="ChEBI" id="CHEBI:30616"/>
        <dbReference type="ChEBI" id="CHEBI:43474"/>
        <dbReference type="ChEBI" id="CHEBI:456216"/>
        <dbReference type="EC" id="5.6.2.3"/>
    </reaction>
</comment>
<dbReference type="EC" id="5.6.2.3" evidence="20"/>
<evidence type="ECO:0000259" key="27">
    <source>
        <dbReference type="SMART" id="SM00491"/>
    </source>
</evidence>
<keyword evidence="14" id="KW-0805">Transcription regulation</keyword>
<evidence type="ECO:0000256" key="9">
    <source>
        <dbReference type="ARBA" id="ARBA00022801"/>
    </source>
</evidence>
<dbReference type="InterPro" id="IPR001945">
    <property type="entry name" value="RAD3/XPD"/>
</dbReference>
<dbReference type="InterPro" id="IPR045028">
    <property type="entry name" value="DinG/Rad3-like"/>
</dbReference>
<accession>A0A3P8CTS7</accession>
<evidence type="ECO:0000256" key="20">
    <source>
        <dbReference type="ARBA" id="ARBA00044969"/>
    </source>
</evidence>
<evidence type="ECO:0000256" key="21">
    <source>
        <dbReference type="ARBA" id="ARBA00048954"/>
    </source>
</evidence>
<keyword evidence="16" id="KW-0804">Transcription</keyword>
<evidence type="ECO:0000313" key="29">
    <source>
        <dbReference type="Proteomes" id="UP000270296"/>
    </source>
</evidence>
<dbReference type="PRINTS" id="PR00852">
    <property type="entry name" value="XRODRMPGMNTD"/>
</dbReference>
<evidence type="ECO:0000256" key="2">
    <source>
        <dbReference type="ARBA" id="ARBA00004123"/>
    </source>
</evidence>
<dbReference type="Proteomes" id="UP000270296">
    <property type="component" value="Unassembled WGS sequence"/>
</dbReference>
<dbReference type="InterPro" id="IPR010643">
    <property type="entry name" value="HBB"/>
</dbReference>
<dbReference type="FunFam" id="1.10.275.40:FF:000001">
    <property type="entry name" value="DNA repair helicase (Rad3)"/>
    <property type="match status" value="1"/>
</dbReference>
<evidence type="ECO:0000256" key="5">
    <source>
        <dbReference type="ARBA" id="ARBA00022485"/>
    </source>
</evidence>
<keyword evidence="10" id="KW-0347">Helicase</keyword>
<proteinExistence type="inferred from homology"/>
<sequence>MQCLVLPDEVLNEAVPGTIRTAEHFVSFLHRFIQYVTHRMSTRNVVIENPAAFLRDISLRVAIERKPLRFCVERLGSLMRTLELADTSDFGPLIKLVNFATLVSTYAKGFLLLIEPYDSRMPTLHNPILTFSCMDASIAIRPVFQRFQTVVITSGTLSPLDMYPKVLDFDPTIMASFSMTLARPCILPLITSRGKYSFYFVLRFLLAEDLAVVRNYGVLLLELSKVVPDGIVCFFTSYGYMESTIRWWHRQGIVDQIMRHKLLFFETQDIVETTYALENYIKACENGRGAVMMSVARGKISEGVDFSHHLGRAVLMLGIPYIYTESRILRARLEYLRDQFGIDENDFLTFDAMRQAAQCVGRALREKSDYGIMVFADKRFSRSDKRSKLPRWIQDHLLPSNLNLSIDDTVQISKKYFSEMAQPFTNEDQLGISLLTEEQISNESTKQKLTHQAMDMEVM</sequence>
<dbReference type="GO" id="GO:0005634">
    <property type="term" value="C:nucleus"/>
    <property type="evidence" value="ECO:0007669"/>
    <property type="project" value="UniProtKB-SubCell"/>
</dbReference>
<feature type="domain" description="ATP-dependent helicase C-terminal" evidence="27">
    <location>
        <begin position="238"/>
        <end position="382"/>
    </location>
</feature>
<evidence type="ECO:0000256" key="13">
    <source>
        <dbReference type="ARBA" id="ARBA00023014"/>
    </source>
</evidence>
<keyword evidence="5" id="KW-0004">4Fe-4S</keyword>
<keyword evidence="15" id="KW-0238">DNA-binding</keyword>
<keyword evidence="19" id="KW-0539">Nucleus</keyword>
<comment type="similarity">
    <text evidence="3">Belongs to the helicase family. RAD3/XPD subfamily.</text>
</comment>
<comment type="subcellular location">
    <subcellularLocation>
        <location evidence="2">Nucleus</location>
    </subcellularLocation>
</comment>
<dbReference type="FunFam" id="3.40.50.300:FF:000135">
    <property type="entry name" value="DNA repair helicase RAD3, putative"/>
    <property type="match status" value="1"/>
</dbReference>